<reference evidence="1" key="3">
    <citation type="journal article" date="2018" name="Genome Biol.">
        <title>SKESA: strategic k-mer extension for scrupulous assemblies.</title>
        <authorList>
            <person name="Souvorov A."/>
            <person name="Agarwala R."/>
            <person name="Lipman D.J."/>
        </authorList>
    </citation>
    <scope>NUCLEOTIDE SEQUENCE</scope>
    <source>
        <strain evidence="1">1930</strain>
    </source>
</reference>
<reference evidence="2 9" key="1">
    <citation type="submission" date="2015-07" db="EMBL/GenBank/DDBJ databases">
        <title>Foodborne Vibrio parahaemolyticus Isolates.</title>
        <authorList>
            <person name="Ronholm J."/>
            <person name="Petronella N."/>
            <person name="Kenwell R."/>
            <person name="Banerjee S."/>
        </authorList>
    </citation>
    <scope>NUCLEOTIDE SEQUENCE [LARGE SCALE GENOMIC DNA]</scope>
    <source>
        <strain evidence="2 9">HS-06-05</strain>
    </source>
</reference>
<evidence type="ECO:0000313" key="2">
    <source>
        <dbReference type="EMBL" id="KOY19781.1"/>
    </source>
</evidence>
<dbReference type="Proteomes" id="UP000214596">
    <property type="component" value="Unassembled WGS sequence"/>
</dbReference>
<evidence type="ECO:0000313" key="4">
    <source>
        <dbReference type="EMBL" id="NMU85198.1"/>
    </source>
</evidence>
<dbReference type="Proteomes" id="UP000321504">
    <property type="component" value="Unassembled WGS sequence"/>
</dbReference>
<organism evidence="5 10">
    <name type="scientific">Vibrio parahaemolyticus</name>
    <dbReference type="NCBI Taxonomy" id="670"/>
    <lineage>
        <taxon>Bacteria</taxon>
        <taxon>Pseudomonadati</taxon>
        <taxon>Pseudomonadota</taxon>
        <taxon>Gammaproteobacteria</taxon>
        <taxon>Vibrionales</taxon>
        <taxon>Vibrionaceae</taxon>
        <taxon>Vibrio</taxon>
    </lineage>
</organism>
<proteinExistence type="predicted"/>
<gene>
    <name evidence="2" type="ORF">ACX05_25245</name>
    <name evidence="5" type="ORF">CA163_13085</name>
    <name evidence="6" type="ORF">EHC69_12850</name>
    <name evidence="7" type="ORF">FVP01_16380</name>
    <name evidence="4" type="ORF">HKB16_20270</name>
    <name evidence="3" type="ORF">HKB21_30310</name>
    <name evidence="1" type="ORF">I7278_02210</name>
    <name evidence="8" type="ORF">M5598_04395</name>
</gene>
<evidence type="ECO:0000313" key="9">
    <source>
        <dbReference type="Proteomes" id="UP000037697"/>
    </source>
</evidence>
<dbReference type="EMBL" id="DACQKT010000001">
    <property type="protein sequence ID" value="HAS6675617.1"/>
    <property type="molecule type" value="Genomic_DNA"/>
</dbReference>
<reference evidence="7 11" key="5">
    <citation type="submission" date="2019-08" db="EMBL/GenBank/DDBJ databases">
        <title>Emerging of two pre-pandemic pathogenic O4:KUT lineages of Vibrio parahaemolyticus in coastal eastern China.</title>
        <authorList>
            <person name="Yu H."/>
        </authorList>
    </citation>
    <scope>NUCLEOTIDE SEQUENCE [LARGE SCALE GENOMIC DNA]</scope>
    <source>
        <strain evidence="7 11">HZ17-383</strain>
    </source>
</reference>
<dbReference type="EMBL" id="CP034298">
    <property type="protein sequence ID" value="QHH10183.1"/>
    <property type="molecule type" value="Genomic_DNA"/>
</dbReference>
<dbReference type="EMBL" id="JABCLB010002168">
    <property type="protein sequence ID" value="NMU85198.1"/>
    <property type="molecule type" value="Genomic_DNA"/>
</dbReference>
<evidence type="ECO:0000313" key="10">
    <source>
        <dbReference type="Proteomes" id="UP000214596"/>
    </source>
</evidence>
<dbReference type="Proteomes" id="UP001163036">
    <property type="component" value="Chromosome 1"/>
</dbReference>
<evidence type="ECO:0000313" key="14">
    <source>
        <dbReference type="Proteomes" id="UP000555836"/>
    </source>
</evidence>
<dbReference type="OrthoDB" id="5905433at2"/>
<accession>A0A072FBW3</accession>
<dbReference type="STRING" id="670.ACZ92_19470"/>
<reference evidence="8" key="8">
    <citation type="submission" date="2022-05" db="EMBL/GenBank/DDBJ databases">
        <title>Megaplasmid of Vibrio parahaemolyticus.</title>
        <authorList>
            <person name="Strauch E."/>
            <person name="Borowiak M."/>
        </authorList>
    </citation>
    <scope>NUCLEOTIDE SEQUENCE</scope>
    <source>
        <strain evidence="8">16-VB00198</strain>
    </source>
</reference>
<dbReference type="EMBL" id="LIRS01000149">
    <property type="protein sequence ID" value="KOY19781.1"/>
    <property type="molecule type" value="Genomic_DNA"/>
</dbReference>
<dbReference type="RefSeq" id="WP_005457717.1">
    <property type="nucleotide sequence ID" value="NZ_CABMHD010000004.1"/>
</dbReference>
<evidence type="ECO:0000313" key="7">
    <source>
        <dbReference type="EMBL" id="TXN15530.1"/>
    </source>
</evidence>
<evidence type="ECO:0000313" key="5">
    <source>
        <dbReference type="EMBL" id="OXE32364.1"/>
    </source>
</evidence>
<reference evidence="5 10" key="2">
    <citation type="journal article" date="2017" name="Appl. Environ. Microbiol.">
        <title>Parallel evolution of two clades of a major Atlantic endemic Vibrio parahaemolyticus pathogen lineage by independent acquisition of related pathogenicity islands.</title>
        <authorList>
            <person name="Xu F."/>
            <person name="Gonzalez-Escalona N."/>
            <person name="Drees K.P."/>
            <person name="Sebra R.P."/>
            <person name="Cooper V.S."/>
            <person name="Jones S.H."/>
            <person name="Whistler C.A."/>
        </authorList>
    </citation>
    <scope>NUCLEOTIDE SEQUENCE [LARGE SCALE GENOMIC DNA]</scope>
    <source>
        <strain evidence="5 10">MAVP-3</strain>
    </source>
</reference>
<dbReference type="Proteomes" id="UP000555836">
    <property type="component" value="Unassembled WGS sequence"/>
</dbReference>
<dbReference type="AlphaFoldDB" id="A0A072FBW3"/>
<sequence>MQNELIEISDIDQLITQELEKVDFNTEEILRLVDIRERLLQNLLPIIQQNPLVKQDAEWQDLLTRTKRIVELMQSETSKVGKELHKFRYGQRSLQQYKKFI</sequence>
<dbReference type="Proteomes" id="UP000037697">
    <property type="component" value="Unassembled WGS sequence"/>
</dbReference>
<dbReference type="EMBL" id="VRMQ01000003">
    <property type="protein sequence ID" value="TXN15530.1"/>
    <property type="molecule type" value="Genomic_DNA"/>
</dbReference>
<evidence type="ECO:0000313" key="11">
    <source>
        <dbReference type="Proteomes" id="UP000321504"/>
    </source>
</evidence>
<evidence type="ECO:0000313" key="8">
    <source>
        <dbReference type="EMBL" id="UYV27207.1"/>
    </source>
</evidence>
<dbReference type="GeneID" id="1189768"/>
<reference evidence="6 12" key="4">
    <citation type="submission" date="2018-12" db="EMBL/GenBank/DDBJ databases">
        <title>Genomic insights into the evolutionary origins and pathogenicity of five Vibrio parahaemolyticus strains isolated from the shrimp with acute hepatopancreatic necrosis disease (AHPND).</title>
        <authorList>
            <person name="Yang Q."/>
            <person name="Dong X."/>
            <person name="Xie G."/>
            <person name="Fu S."/>
            <person name="Zou P."/>
            <person name="Sun J."/>
            <person name="Wang Y."/>
            <person name="Huang J."/>
        </authorList>
    </citation>
    <scope>NUCLEOTIDE SEQUENCE [LARGE SCALE GENOMIC DNA]</scope>
    <source>
        <strain evidence="6 12">20160303005-1</strain>
    </source>
</reference>
<evidence type="ECO:0000313" key="1">
    <source>
        <dbReference type="EMBL" id="HAS6675617.1"/>
    </source>
</evidence>
<dbReference type="Proteomes" id="UP000856022">
    <property type="component" value="Unassembled WGS sequence"/>
</dbReference>
<reference evidence="1" key="6">
    <citation type="submission" date="2019-12" db="EMBL/GenBank/DDBJ databases">
        <authorList>
            <consortium name="NCBI Pathogen Detection Project"/>
        </authorList>
    </citation>
    <scope>NUCLEOTIDE SEQUENCE</scope>
    <source>
        <strain evidence="1">1930</strain>
    </source>
</reference>
<dbReference type="EMBL" id="CP097355">
    <property type="protein sequence ID" value="UYV27207.1"/>
    <property type="molecule type" value="Genomic_DNA"/>
</dbReference>
<evidence type="ECO:0000313" key="12">
    <source>
        <dbReference type="Proteomes" id="UP000464718"/>
    </source>
</evidence>
<keyword evidence="5" id="KW-0969">Cilium</keyword>
<dbReference type="EMBL" id="NIXT01000702">
    <property type="protein sequence ID" value="OXE32364.1"/>
    <property type="molecule type" value="Genomic_DNA"/>
</dbReference>
<dbReference type="EMBL" id="JABCLD010002250">
    <property type="protein sequence ID" value="NMU29908.1"/>
    <property type="molecule type" value="Genomic_DNA"/>
</dbReference>
<evidence type="ECO:0000313" key="6">
    <source>
        <dbReference type="EMBL" id="QHH10183.1"/>
    </source>
</evidence>
<dbReference type="Proteomes" id="UP000464718">
    <property type="component" value="Chromosome i"/>
</dbReference>
<name>A0A072FBW3_VIBPH</name>
<evidence type="ECO:0000313" key="13">
    <source>
        <dbReference type="Proteomes" id="UP000518904"/>
    </source>
</evidence>
<protein>
    <submittedName>
        <fullName evidence="5">Flagellar protein FliT</fullName>
    </submittedName>
    <submittedName>
        <fullName evidence="2">Flagellar rod protein FlaI</fullName>
    </submittedName>
</protein>
<keyword evidence="5" id="KW-0966">Cell projection</keyword>
<evidence type="ECO:0000313" key="3">
    <source>
        <dbReference type="EMBL" id="NMU29908.1"/>
    </source>
</evidence>
<reference evidence="13 14" key="7">
    <citation type="submission" date="2020-04" db="EMBL/GenBank/DDBJ databases">
        <title>Whole-genome sequencing of Vibrio spp. from China reveals different genetic environments of blaCTX-M-14 among diverse lineages.</title>
        <authorList>
            <person name="Zheng Z."/>
            <person name="Ye L."/>
            <person name="Chen S."/>
        </authorList>
    </citation>
    <scope>NUCLEOTIDE SEQUENCE [LARGE SCALE GENOMIC DNA]</scope>
    <source>
        <strain evidence="4 13">Vb0551</strain>
        <strain evidence="3 14">Vb0574</strain>
    </source>
</reference>
<dbReference type="OMA" id="FRYGQRS"/>
<dbReference type="Proteomes" id="UP000518904">
    <property type="component" value="Unassembled WGS sequence"/>
</dbReference>
<keyword evidence="5" id="KW-0282">Flagellum</keyword>